<dbReference type="Gene3D" id="3.40.1580.10">
    <property type="entry name" value="SMI1/KNR4-like"/>
    <property type="match status" value="1"/>
</dbReference>
<dbReference type="EMBL" id="FNJQ01000046">
    <property type="protein sequence ID" value="SDP74497.1"/>
    <property type="molecule type" value="Genomic_DNA"/>
</dbReference>
<accession>A0A1H0V7W8</accession>
<reference evidence="2 3" key="1">
    <citation type="submission" date="2016-10" db="EMBL/GenBank/DDBJ databases">
        <authorList>
            <person name="de Groot N.N."/>
        </authorList>
    </citation>
    <scope>NUCLEOTIDE SEQUENCE [LARGE SCALE GENOMIC DNA]</scope>
    <source>
        <strain evidence="2 3">S137</strain>
    </source>
</reference>
<dbReference type="InterPro" id="IPR037883">
    <property type="entry name" value="Knr4/Smi1-like_sf"/>
</dbReference>
<organism evidence="2 3">
    <name type="scientific">Selenomonas ruminantium</name>
    <dbReference type="NCBI Taxonomy" id="971"/>
    <lineage>
        <taxon>Bacteria</taxon>
        <taxon>Bacillati</taxon>
        <taxon>Bacillota</taxon>
        <taxon>Negativicutes</taxon>
        <taxon>Selenomonadales</taxon>
        <taxon>Selenomonadaceae</taxon>
        <taxon>Selenomonas</taxon>
    </lineage>
</organism>
<dbReference type="SUPFAM" id="SSF160631">
    <property type="entry name" value="SMI1/KNR4-like"/>
    <property type="match status" value="1"/>
</dbReference>
<evidence type="ECO:0000313" key="3">
    <source>
        <dbReference type="Proteomes" id="UP000182412"/>
    </source>
</evidence>
<dbReference type="Proteomes" id="UP000182412">
    <property type="component" value="Unassembled WGS sequence"/>
</dbReference>
<dbReference type="AlphaFoldDB" id="A0A1H0V7W8"/>
<proteinExistence type="predicted"/>
<evidence type="ECO:0000313" key="2">
    <source>
        <dbReference type="EMBL" id="SDP74497.1"/>
    </source>
</evidence>
<gene>
    <name evidence="2" type="ORF">SAMN05216366_14618</name>
</gene>
<evidence type="ECO:0000259" key="1">
    <source>
        <dbReference type="SMART" id="SM00860"/>
    </source>
</evidence>
<dbReference type="Pfam" id="PF14568">
    <property type="entry name" value="SUKH_6"/>
    <property type="match status" value="1"/>
</dbReference>
<dbReference type="InterPro" id="IPR018958">
    <property type="entry name" value="Knr4/Smi1-like_dom"/>
</dbReference>
<dbReference type="RefSeq" id="WP_074573493.1">
    <property type="nucleotide sequence ID" value="NZ_FNJQ01000046.1"/>
</dbReference>
<protein>
    <submittedName>
        <fullName evidence="2">SMI1 / KNR4 family (SUKH-1)</fullName>
    </submittedName>
</protein>
<sequence>MNNELKNFLISTYNVEKHTTKEWEEIQMLHNVRFPSDYIEFIDCYGLGAIDDFLWIYSPWSNNKYLNFFKSGKSALEAYEACKNEFPNEFPFLSYPKLEGLLPFGATDNGDNFYWLNTSENPDLWKIIIYKDRSEEYLEYNLSLTEFLVSFFKGKVQCDILPEEWQEETQIMFTPYIEE</sequence>
<dbReference type="SMART" id="SM00860">
    <property type="entry name" value="SMI1_KNR4"/>
    <property type="match status" value="1"/>
</dbReference>
<feature type="domain" description="Knr4/Smi1-like" evidence="1">
    <location>
        <begin position="18"/>
        <end position="150"/>
    </location>
</feature>
<name>A0A1H0V7W8_SELRU</name>